<dbReference type="InterPro" id="IPR045090">
    <property type="entry name" value="Pept_M3A_M3B"/>
</dbReference>
<dbReference type="EMBL" id="JAZDRO010000001">
    <property type="protein sequence ID" value="MEE2565682.1"/>
    <property type="molecule type" value="Genomic_DNA"/>
</dbReference>
<comment type="cofactor">
    <cofactor evidence="9">
        <name>Zn(2+)</name>
        <dbReference type="ChEBI" id="CHEBI:29105"/>
    </cofactor>
    <text evidence="9">Binds 1 zinc ion.</text>
</comment>
<proteinExistence type="inferred from homology"/>
<evidence type="ECO:0000259" key="12">
    <source>
        <dbReference type="Pfam" id="PF01432"/>
    </source>
</evidence>
<keyword evidence="2 9" id="KW-0645">Protease</keyword>
<dbReference type="InterPro" id="IPR001567">
    <property type="entry name" value="Pept_M3A_M3B_dom"/>
</dbReference>
<evidence type="ECO:0000313" key="14">
    <source>
        <dbReference type="EMBL" id="MEE2565682.1"/>
    </source>
</evidence>
<evidence type="ECO:0000256" key="10">
    <source>
        <dbReference type="SAM" id="MobiDB-lite"/>
    </source>
</evidence>
<organism evidence="14 15">
    <name type="scientific">Hyphobacterium marinum</name>
    <dbReference type="NCBI Taxonomy" id="3116574"/>
    <lineage>
        <taxon>Bacteria</taxon>
        <taxon>Pseudomonadati</taxon>
        <taxon>Pseudomonadota</taxon>
        <taxon>Alphaproteobacteria</taxon>
        <taxon>Maricaulales</taxon>
        <taxon>Maricaulaceae</taxon>
        <taxon>Hyphobacterium</taxon>
    </lineage>
</organism>
<evidence type="ECO:0000256" key="4">
    <source>
        <dbReference type="ARBA" id="ARBA00022801"/>
    </source>
</evidence>
<dbReference type="EC" id="3.4.24.70" evidence="8"/>
<feature type="domain" description="Peptidase M3A/M3B catalytic" evidence="12">
    <location>
        <begin position="297"/>
        <end position="744"/>
    </location>
</feature>
<dbReference type="CDD" id="cd06456">
    <property type="entry name" value="M3A_DCP"/>
    <property type="match status" value="1"/>
</dbReference>
<dbReference type="Pfam" id="PF19310">
    <property type="entry name" value="TOP_N"/>
    <property type="match status" value="1"/>
</dbReference>
<sequence length="757" mass="85083">MKRLLIGTTSLAALFAAACSQPDTDADMDTGTDTMTDETMADETATDETMTEDEGGFDRMEQAMVDEQMASNHLLAEWDGPYGGTPDFDAASLDDLEPALEAGMAANLAEIDAIVANPDAPTFENTIVELERAGEPLGRVFSYWGIWSSNNSSPEFRAIQQRMAPRLSAFSSEITQNAELFARVRAVYEGDEMETLRPDQQRVVQLTYDSFARNGATLEGDAAERYAAINAELAELHTQFANNVLHDEEEYVLFIDEESLSGLPENFVRASAAAATERGREGEYAITNTRSSMDPFLTFSDERDLREQVWRTYYNRGDNADEWDNNAIIMDILRLRDERVELLGYDNYAQWRLENRMAGTPERAMALMEGVWEAAVARIHEEVADMQAVADAEGADITIEPWDYRYYAEKVRADRYDLDSQEVSQYLQLDNLREGMFFVAGELFGFAFEELPEGTVSVWHPTVRVWEVTNRETGEHIGLWYLDPYARTGKRSGAWANSFRSHTTFDGPRNVLATNNSNFVQPAPGQPVLVSFDDATTFFHEFGHALHYLSSNVAYPTLNGGVRDYTEFQSQLLERWLLTDPVVNNYLVHVETGEPMPQDLIDRIRAAANFNQGFSTGEYLASALMDMYYHTTDPDEVGDPDTFERETMERLGMPNEIVLRHRSPHFGHVFSGEGYSAGYYGYMWADVLTADAAEAFEEAGSYYDPVLAQSLVDNLFAPRNAVDPAEAYRAFRGRDADVSALMRDRGFPVPGEDDSEE</sequence>
<dbReference type="InterPro" id="IPR034005">
    <property type="entry name" value="M3A_DCP"/>
</dbReference>
<comment type="similarity">
    <text evidence="1 9">Belongs to the peptidase M3 family.</text>
</comment>
<dbReference type="Gene3D" id="1.20.1050.40">
    <property type="entry name" value="Endopeptidase. Chain P, domain 1"/>
    <property type="match status" value="1"/>
</dbReference>
<evidence type="ECO:0000256" key="6">
    <source>
        <dbReference type="ARBA" id="ARBA00023049"/>
    </source>
</evidence>
<feature type="domain" description="Oligopeptidase A N-terminal" evidence="13">
    <location>
        <begin position="104"/>
        <end position="222"/>
    </location>
</feature>
<evidence type="ECO:0000256" key="1">
    <source>
        <dbReference type="ARBA" id="ARBA00006040"/>
    </source>
</evidence>
<dbReference type="InterPro" id="IPR024079">
    <property type="entry name" value="MetalloPept_cat_dom_sf"/>
</dbReference>
<dbReference type="InterPro" id="IPR024077">
    <property type="entry name" value="Neurolysin/TOP_dom2"/>
</dbReference>
<dbReference type="PROSITE" id="PS51257">
    <property type="entry name" value="PROKAR_LIPOPROTEIN"/>
    <property type="match status" value="1"/>
</dbReference>
<dbReference type="InterPro" id="IPR024080">
    <property type="entry name" value="Neurolysin/TOP_N"/>
</dbReference>
<comment type="caution">
    <text evidence="14">The sequence shown here is derived from an EMBL/GenBank/DDBJ whole genome shotgun (WGS) entry which is preliminary data.</text>
</comment>
<keyword evidence="15" id="KW-1185">Reference proteome</keyword>
<evidence type="ECO:0000256" key="5">
    <source>
        <dbReference type="ARBA" id="ARBA00022833"/>
    </source>
</evidence>
<accession>A0ABU7LWL9</accession>
<keyword evidence="4 9" id="KW-0378">Hydrolase</keyword>
<evidence type="ECO:0000256" key="8">
    <source>
        <dbReference type="ARBA" id="ARBA00026100"/>
    </source>
</evidence>
<dbReference type="PANTHER" id="PTHR43660">
    <property type="entry name" value="DIPEPTIDYL CARBOXYPEPTIDASE"/>
    <property type="match status" value="1"/>
</dbReference>
<keyword evidence="3 9" id="KW-0479">Metal-binding</keyword>
<dbReference type="Gene3D" id="1.10.1370.10">
    <property type="entry name" value="Neurolysin, domain 3"/>
    <property type="match status" value="1"/>
</dbReference>
<reference evidence="14 15" key="1">
    <citation type="submission" date="2024-01" db="EMBL/GenBank/DDBJ databases">
        <title>Hyphobacterium bacterium isolated from marine sediment.</title>
        <authorList>
            <person name="Zhao S."/>
        </authorList>
    </citation>
    <scope>NUCLEOTIDE SEQUENCE [LARGE SCALE GENOMIC DNA]</scope>
    <source>
        <strain evidence="14 15">Y60-23</strain>
    </source>
</reference>
<dbReference type="Pfam" id="PF01432">
    <property type="entry name" value="Peptidase_M3"/>
    <property type="match status" value="1"/>
</dbReference>
<dbReference type="Proteomes" id="UP001310692">
    <property type="component" value="Unassembled WGS sequence"/>
</dbReference>
<name>A0ABU7LWL9_9PROT</name>
<evidence type="ECO:0000256" key="11">
    <source>
        <dbReference type="SAM" id="SignalP"/>
    </source>
</evidence>
<dbReference type="InterPro" id="IPR045666">
    <property type="entry name" value="OpdA_N"/>
</dbReference>
<keyword evidence="5 9" id="KW-0862">Zinc</keyword>
<feature type="signal peptide" evidence="11">
    <location>
        <begin position="1"/>
        <end position="25"/>
    </location>
</feature>
<feature type="region of interest" description="Disordered" evidence="10">
    <location>
        <begin position="22"/>
        <end position="53"/>
    </location>
</feature>
<gene>
    <name evidence="14" type="ORF">V0U35_03240</name>
</gene>
<feature type="compositionally biased region" description="Acidic residues" evidence="10">
    <location>
        <begin position="24"/>
        <end position="53"/>
    </location>
</feature>
<dbReference type="GO" id="GO:0016787">
    <property type="term" value="F:hydrolase activity"/>
    <property type="evidence" value="ECO:0007669"/>
    <property type="project" value="UniProtKB-KW"/>
</dbReference>
<dbReference type="PANTHER" id="PTHR43660:SF1">
    <property type="entry name" value="DIPEPTIDYL CARBOXYPEPTIDASE"/>
    <property type="match status" value="1"/>
</dbReference>
<comment type="catalytic activity">
    <reaction evidence="7">
        <text>Hydrolysis of oligopeptides, with broad specificity. Gly or Ala commonly occur as P1 or P1' residues, but more distant residues are also important, as is shown by the fact that Z-Gly-Pro-Gly-|-Gly-Pro-Ala is cleaved, but not Z-(Gly)(5).</text>
        <dbReference type="EC" id="3.4.24.70"/>
    </reaction>
</comment>
<evidence type="ECO:0000256" key="3">
    <source>
        <dbReference type="ARBA" id="ARBA00022723"/>
    </source>
</evidence>
<evidence type="ECO:0000256" key="2">
    <source>
        <dbReference type="ARBA" id="ARBA00022670"/>
    </source>
</evidence>
<keyword evidence="11" id="KW-0732">Signal</keyword>
<keyword evidence="6 9" id="KW-0482">Metalloprotease</keyword>
<evidence type="ECO:0000256" key="9">
    <source>
        <dbReference type="RuleBase" id="RU003435"/>
    </source>
</evidence>
<feature type="chain" id="PRO_5046356537" description="oligopeptidase A" evidence="11">
    <location>
        <begin position="26"/>
        <end position="757"/>
    </location>
</feature>
<dbReference type="Gene3D" id="3.40.390.10">
    <property type="entry name" value="Collagenase (Catalytic Domain)"/>
    <property type="match status" value="1"/>
</dbReference>
<dbReference type="SUPFAM" id="SSF55486">
    <property type="entry name" value="Metalloproteases ('zincins'), catalytic domain"/>
    <property type="match status" value="1"/>
</dbReference>
<protein>
    <recommendedName>
        <fullName evidence="8">oligopeptidase A</fullName>
        <ecNumber evidence="8">3.4.24.70</ecNumber>
    </recommendedName>
</protein>
<evidence type="ECO:0000259" key="13">
    <source>
        <dbReference type="Pfam" id="PF19310"/>
    </source>
</evidence>
<evidence type="ECO:0000313" key="15">
    <source>
        <dbReference type="Proteomes" id="UP001310692"/>
    </source>
</evidence>
<evidence type="ECO:0000256" key="7">
    <source>
        <dbReference type="ARBA" id="ARBA00024603"/>
    </source>
</evidence>